<dbReference type="GO" id="GO:0005737">
    <property type="term" value="C:cytoplasm"/>
    <property type="evidence" value="ECO:0007669"/>
    <property type="project" value="UniProtKB-SubCell"/>
</dbReference>
<dbReference type="GO" id="GO:0070006">
    <property type="term" value="F:metalloaminopeptidase activity"/>
    <property type="evidence" value="ECO:0007669"/>
    <property type="project" value="InterPro"/>
</dbReference>
<feature type="binding site" evidence="8">
    <location>
        <position position="270"/>
    </location>
    <ligand>
        <name>Mn(2+)</name>
        <dbReference type="ChEBI" id="CHEBI:29035"/>
        <label>2</label>
    </ligand>
</feature>
<dbReference type="InterPro" id="IPR023042">
    <property type="entry name" value="Peptidase_M17_leu_NH2_pept"/>
</dbReference>
<comment type="function">
    <text evidence="7 8">Presumably involved in the processing and regular turnover of intracellular proteins. Catalyzes the removal of unsubstituted N-terminal amino acids from various peptides.</text>
</comment>
<reference evidence="10 11" key="1">
    <citation type="submission" date="2020-07" db="EMBL/GenBank/DDBJ databases">
        <title>Sequencing the genomes of 1000 actinobacteria strains.</title>
        <authorList>
            <person name="Klenk H.-P."/>
        </authorList>
    </citation>
    <scope>NUCLEOTIDE SEQUENCE [LARGE SCALE GENOMIC DNA]</scope>
    <source>
        <strain evidence="10 11">DSM 26474</strain>
    </source>
</reference>
<dbReference type="InterPro" id="IPR000819">
    <property type="entry name" value="Peptidase_M17_C"/>
</dbReference>
<dbReference type="EC" id="3.4.11.1" evidence="8"/>
<keyword evidence="5 8" id="KW-0645">Protease</keyword>
<dbReference type="Pfam" id="PF02789">
    <property type="entry name" value="Peptidase_M17_N"/>
    <property type="match status" value="1"/>
</dbReference>
<feature type="active site" evidence="8">
    <location>
        <position position="351"/>
    </location>
</feature>
<dbReference type="Pfam" id="PF00883">
    <property type="entry name" value="Peptidase_M17"/>
    <property type="match status" value="1"/>
</dbReference>
<evidence type="ECO:0000256" key="7">
    <source>
        <dbReference type="ARBA" id="ARBA00049972"/>
    </source>
</evidence>
<dbReference type="NCBIfam" id="NF002073">
    <property type="entry name" value="PRK00913.1-2"/>
    <property type="match status" value="1"/>
</dbReference>
<protein>
    <recommendedName>
        <fullName evidence="8">Probable cytosol aminopeptidase</fullName>
        <ecNumber evidence="8">3.4.11.1</ecNumber>
    </recommendedName>
    <alternativeName>
        <fullName evidence="8">Leucine aminopeptidase</fullName>
        <shortName evidence="8">LAP</shortName>
        <ecNumber evidence="8">3.4.11.10</ecNumber>
    </alternativeName>
    <alternativeName>
        <fullName evidence="8">Leucyl aminopeptidase</fullName>
    </alternativeName>
</protein>
<proteinExistence type="inferred from homology"/>
<keyword evidence="6 8" id="KW-0378">Hydrolase</keyword>
<keyword evidence="8" id="KW-0479">Metal-binding</keyword>
<dbReference type="InterPro" id="IPR011356">
    <property type="entry name" value="Leucine_aapep/pepB"/>
</dbReference>
<comment type="subcellular location">
    <subcellularLocation>
        <location evidence="8">Cytoplasm</location>
    </subcellularLocation>
</comment>
<feature type="binding site" evidence="8">
    <location>
        <position position="349"/>
    </location>
    <ligand>
        <name>Mn(2+)</name>
        <dbReference type="ChEBI" id="CHEBI:29035"/>
        <label>1</label>
    </ligand>
</feature>
<comment type="catalytic activity">
    <reaction evidence="1 8">
        <text>Release of an N-terminal amino acid, Xaa-|-Yaa-, in which Xaa is preferably Leu, but may be other amino acids including Pro although not Arg or Lys, and Yaa may be Pro. Amino acid amides and methyl esters are also readily hydrolyzed, but rates on arylamides are exceedingly low.</text>
        <dbReference type="EC" id="3.4.11.1"/>
    </reaction>
</comment>
<dbReference type="SUPFAM" id="SSF52949">
    <property type="entry name" value="Macro domain-like"/>
    <property type="match status" value="1"/>
</dbReference>
<dbReference type="PRINTS" id="PR00481">
    <property type="entry name" value="LAMNOPPTDASE"/>
</dbReference>
<feature type="binding site" evidence="8">
    <location>
        <position position="265"/>
    </location>
    <ligand>
        <name>Mn(2+)</name>
        <dbReference type="ChEBI" id="CHEBI:29035"/>
        <label>2</label>
    </ligand>
</feature>
<dbReference type="PANTHER" id="PTHR11963">
    <property type="entry name" value="LEUCINE AMINOPEPTIDASE-RELATED"/>
    <property type="match status" value="1"/>
</dbReference>
<feature type="binding site" evidence="8">
    <location>
        <position position="270"/>
    </location>
    <ligand>
        <name>Mn(2+)</name>
        <dbReference type="ChEBI" id="CHEBI:29035"/>
        <label>1</label>
    </ligand>
</feature>
<name>A0A852SRP9_9MICO</name>
<dbReference type="SUPFAM" id="SSF53187">
    <property type="entry name" value="Zn-dependent exopeptidases"/>
    <property type="match status" value="1"/>
</dbReference>
<dbReference type="RefSeq" id="WP_179548467.1">
    <property type="nucleotide sequence ID" value="NZ_BSEW01000002.1"/>
</dbReference>
<evidence type="ECO:0000256" key="4">
    <source>
        <dbReference type="ARBA" id="ARBA00022438"/>
    </source>
</evidence>
<feature type="binding site" evidence="8">
    <location>
        <position position="347"/>
    </location>
    <ligand>
        <name>Mn(2+)</name>
        <dbReference type="ChEBI" id="CHEBI:29035"/>
        <label>1</label>
    </ligand>
</feature>
<feature type="active site" evidence="8">
    <location>
        <position position="277"/>
    </location>
</feature>
<comment type="catalytic activity">
    <reaction evidence="2 8">
        <text>Release of an N-terminal amino acid, preferentially leucine, but not glutamic or aspartic acids.</text>
        <dbReference type="EC" id="3.4.11.10"/>
    </reaction>
</comment>
<feature type="binding site" evidence="8">
    <location>
        <position position="349"/>
    </location>
    <ligand>
        <name>Mn(2+)</name>
        <dbReference type="ChEBI" id="CHEBI:29035"/>
        <label>2</label>
    </ligand>
</feature>
<keyword evidence="11" id="KW-1185">Reference proteome</keyword>
<dbReference type="Proteomes" id="UP000549913">
    <property type="component" value="Unassembled WGS sequence"/>
</dbReference>
<dbReference type="PANTHER" id="PTHR11963:SF23">
    <property type="entry name" value="CYTOSOL AMINOPEPTIDASE"/>
    <property type="match status" value="1"/>
</dbReference>
<dbReference type="EC" id="3.4.11.10" evidence="8"/>
<evidence type="ECO:0000256" key="8">
    <source>
        <dbReference type="HAMAP-Rule" id="MF_00181"/>
    </source>
</evidence>
<dbReference type="CDD" id="cd00433">
    <property type="entry name" value="Peptidase_M17"/>
    <property type="match status" value="1"/>
</dbReference>
<keyword evidence="8" id="KW-0464">Manganese</keyword>
<evidence type="ECO:0000256" key="5">
    <source>
        <dbReference type="ARBA" id="ARBA00022670"/>
    </source>
</evidence>
<accession>A0A852SRP9</accession>
<evidence type="ECO:0000313" key="11">
    <source>
        <dbReference type="Proteomes" id="UP000549913"/>
    </source>
</evidence>
<dbReference type="PROSITE" id="PS00631">
    <property type="entry name" value="CYTOSOL_AP"/>
    <property type="match status" value="1"/>
</dbReference>
<feature type="domain" description="Cytosol aminopeptidase" evidence="9">
    <location>
        <begin position="345"/>
        <end position="352"/>
    </location>
</feature>
<gene>
    <name evidence="8" type="primary">pepA</name>
    <name evidence="10" type="ORF">BJ984_002695</name>
</gene>
<evidence type="ECO:0000313" key="10">
    <source>
        <dbReference type="EMBL" id="NYD71537.1"/>
    </source>
</evidence>
<dbReference type="Gene3D" id="3.40.630.10">
    <property type="entry name" value="Zn peptidases"/>
    <property type="match status" value="1"/>
</dbReference>
<dbReference type="EMBL" id="JACCBM010000001">
    <property type="protein sequence ID" value="NYD71537.1"/>
    <property type="molecule type" value="Genomic_DNA"/>
</dbReference>
<keyword evidence="8" id="KW-0963">Cytoplasm</keyword>
<dbReference type="HAMAP" id="MF_00181">
    <property type="entry name" value="Cytosol_peptidase_M17"/>
    <property type="match status" value="1"/>
</dbReference>
<comment type="similarity">
    <text evidence="3 8">Belongs to the peptidase M17 family.</text>
</comment>
<evidence type="ECO:0000256" key="3">
    <source>
        <dbReference type="ARBA" id="ARBA00009528"/>
    </source>
</evidence>
<evidence type="ECO:0000259" key="9">
    <source>
        <dbReference type="PROSITE" id="PS00631"/>
    </source>
</evidence>
<evidence type="ECO:0000256" key="6">
    <source>
        <dbReference type="ARBA" id="ARBA00022801"/>
    </source>
</evidence>
<comment type="caution">
    <text evidence="10">The sequence shown here is derived from an EMBL/GenBank/DDBJ whole genome shotgun (WGS) entry which is preliminary data.</text>
</comment>
<sequence length="506" mass="52102">MTSASLSLRSPDQQLTEEEVLVVAASTADGEVSVRGSLGASFGTEIEAALEASLEAVAFGGKKDEFVRLPAPAGVTAKAVAVVGLGTAEPDLEALRYAAGVAGRRATGAAPVVIDFGVETPAELEAVAEGAGLGSYDYTDYRGTGTSSEEPVAPRRIEVVHGALAAEDAATALERARTSAEAVELVRDLVNVPALDLYPANYADKVQELVEGLPIEVAVWDEEQLVAQGFGGIAGVGQGSARPPRLVKVSYHPAAAEKHIALVGKGITFDTGGLSLKPPVSMIGMKYDMAGSATVLAAVLAAARLDLPVRLTAWLCLAENMPSGVAIRPGDVLTIRGGRTVEVLNTDAEGRLVMADGLVAASEEKPDAIIDVATLTGAAVVALGNRYTAAMGDERLIDQVLQAADAAGEKIWPMPLPEELRPLLASDIADIANVKPGNTAGGMLVAGVFLKDFVGKDDAGVTIPWAHLDIAGPAQNKDGGYGYTVKGPTGVTVRTLLRLAEAFSRA</sequence>
<evidence type="ECO:0000256" key="2">
    <source>
        <dbReference type="ARBA" id="ARBA00000967"/>
    </source>
</evidence>
<organism evidence="10 11">
    <name type="scientific">Herbiconiux flava</name>
    <dbReference type="NCBI Taxonomy" id="881268"/>
    <lineage>
        <taxon>Bacteria</taxon>
        <taxon>Bacillati</taxon>
        <taxon>Actinomycetota</taxon>
        <taxon>Actinomycetes</taxon>
        <taxon>Micrococcales</taxon>
        <taxon>Microbacteriaceae</taxon>
        <taxon>Herbiconiux</taxon>
    </lineage>
</organism>
<dbReference type="InterPro" id="IPR008283">
    <property type="entry name" value="Peptidase_M17_N"/>
</dbReference>
<dbReference type="GO" id="GO:0030145">
    <property type="term" value="F:manganese ion binding"/>
    <property type="evidence" value="ECO:0007669"/>
    <property type="project" value="UniProtKB-UniRule"/>
</dbReference>
<evidence type="ECO:0000256" key="1">
    <source>
        <dbReference type="ARBA" id="ARBA00000135"/>
    </source>
</evidence>
<dbReference type="AlphaFoldDB" id="A0A852SRP9"/>
<dbReference type="GO" id="GO:0006508">
    <property type="term" value="P:proteolysis"/>
    <property type="evidence" value="ECO:0007669"/>
    <property type="project" value="UniProtKB-KW"/>
</dbReference>
<comment type="cofactor">
    <cofactor evidence="8">
        <name>Mn(2+)</name>
        <dbReference type="ChEBI" id="CHEBI:29035"/>
    </cofactor>
    <text evidence="8">Binds 2 manganese ions per subunit.</text>
</comment>
<dbReference type="Gene3D" id="3.40.220.10">
    <property type="entry name" value="Leucine Aminopeptidase, subunit E, domain 1"/>
    <property type="match status" value="1"/>
</dbReference>
<dbReference type="InterPro" id="IPR043472">
    <property type="entry name" value="Macro_dom-like"/>
</dbReference>
<feature type="binding site" evidence="8">
    <location>
        <position position="288"/>
    </location>
    <ligand>
        <name>Mn(2+)</name>
        <dbReference type="ChEBI" id="CHEBI:29035"/>
        <label>2</label>
    </ligand>
</feature>
<keyword evidence="4 8" id="KW-0031">Aminopeptidase</keyword>